<dbReference type="AlphaFoldDB" id="A0A9W7KRG4"/>
<evidence type="ECO:0000313" key="6">
    <source>
        <dbReference type="Proteomes" id="UP001165122"/>
    </source>
</evidence>
<evidence type="ECO:0000256" key="1">
    <source>
        <dbReference type="SAM" id="MobiDB-lite"/>
    </source>
</evidence>
<sequence length="728" mass="76889">MKFINMPLLQALLFGVVGVGLVSSEPTDSPTENPTISPTTNSFGLCDVNHECELGTKFCNYDDGTSGYCESCSGFTAPEDCDGNGVPSAGAQDCKDQCNFEDETTSTSTTTTTSTTTSNSTSTPTSTTSTDETTEISTTSSTTNSSTNAPTPSPTMTSQPTMTSAPTETEEDSNTSSNCIDDLDKLDEESTGQLKSCVDNVLYCTDEGDAFLVEIFGAQPGWFADLCCTTCSEIEEDSETTLSPTMTIVPTEAPTTLTPTEAPTTLGSTEAPTTLGSTEAPNTPTPTSSPTTANPTINPTKAPSTSLAPTANPTQNPTINVAPDLRTLAEEIVSLTQTVPADTSPQVVINLLVFTFCEVIYAKYEGLSNVVEFCSGTGKVVSETVINERALQQTARARRYRRLAGETSLELEIDMEYSIVETDETATEAPIVPVAMVTELVEEDPEVFKAIYEEAILEAIDDKLVPSGMTVGDVTSTLESEGGSSTSFPEAEKKSDGGLGPGAIAGVAIGAVAVVGLLGLGAFEYKKRNKDSGSTWESEGEDELEQYQAARNSRNVKRNRAGEYDLEVAKPEDIDFITSVDSNDDFRTRSSSRGAGSSIRGDLQKMEKQISTGDDLMGRALGGGANNTMGFANSQSSSFGASSAGYDVETVYAPPGKLGVVVDSSNNGPCVHCVRDNSPLLNIIRVGDKILSIDDIDCRSMSAGAVTKLMAKKSTQKERKLVFAHPNE</sequence>
<feature type="region of interest" description="Disordered" evidence="1">
    <location>
        <begin position="582"/>
        <end position="603"/>
    </location>
</feature>
<dbReference type="PANTHER" id="PTHR38909">
    <property type="entry name" value="G PROTEIN GAMMA DOMAIN-CONTAINING PROTEIN"/>
    <property type="match status" value="1"/>
</dbReference>
<feature type="compositionally biased region" description="Low complexity" evidence="1">
    <location>
        <begin position="105"/>
        <end position="167"/>
    </location>
</feature>
<keyword evidence="6" id="KW-1185">Reference proteome</keyword>
<feature type="compositionally biased region" description="Polar residues" evidence="1">
    <location>
        <begin position="304"/>
        <end position="317"/>
    </location>
</feature>
<dbReference type="SMART" id="SM00228">
    <property type="entry name" value="PDZ"/>
    <property type="match status" value="1"/>
</dbReference>
<dbReference type="PANTHER" id="PTHR38909:SF1">
    <property type="entry name" value="G PROTEIN GAMMA DOMAIN-CONTAINING PROTEIN"/>
    <property type="match status" value="1"/>
</dbReference>
<dbReference type="InterPro" id="IPR036034">
    <property type="entry name" value="PDZ_sf"/>
</dbReference>
<dbReference type="InterPro" id="IPR001478">
    <property type="entry name" value="PDZ"/>
</dbReference>
<evidence type="ECO:0000259" key="4">
    <source>
        <dbReference type="SMART" id="SM00228"/>
    </source>
</evidence>
<feature type="region of interest" description="Disordered" evidence="1">
    <location>
        <begin position="474"/>
        <end position="495"/>
    </location>
</feature>
<feature type="region of interest" description="Disordered" evidence="1">
    <location>
        <begin position="529"/>
        <end position="550"/>
    </location>
</feature>
<keyword evidence="2" id="KW-0472">Membrane</keyword>
<feature type="compositionally biased region" description="Low complexity" evidence="1">
    <location>
        <begin position="277"/>
        <end position="303"/>
    </location>
</feature>
<evidence type="ECO:0000256" key="3">
    <source>
        <dbReference type="SAM" id="SignalP"/>
    </source>
</evidence>
<dbReference type="OrthoDB" id="49238at2759"/>
<feature type="signal peptide" evidence="3">
    <location>
        <begin position="1"/>
        <end position="24"/>
    </location>
</feature>
<evidence type="ECO:0000256" key="2">
    <source>
        <dbReference type="SAM" id="Phobius"/>
    </source>
</evidence>
<protein>
    <recommendedName>
        <fullName evidence="4">PDZ domain-containing protein</fullName>
    </recommendedName>
</protein>
<evidence type="ECO:0000313" key="5">
    <source>
        <dbReference type="EMBL" id="GMI08931.1"/>
    </source>
</evidence>
<proteinExistence type="predicted"/>
<reference evidence="6" key="1">
    <citation type="journal article" date="2023" name="Commun. Biol.">
        <title>Genome analysis of Parmales, the sister group of diatoms, reveals the evolutionary specialization of diatoms from phago-mixotrophs to photoautotrophs.</title>
        <authorList>
            <person name="Ban H."/>
            <person name="Sato S."/>
            <person name="Yoshikawa S."/>
            <person name="Yamada K."/>
            <person name="Nakamura Y."/>
            <person name="Ichinomiya M."/>
            <person name="Sato N."/>
            <person name="Blanc-Mathieu R."/>
            <person name="Endo H."/>
            <person name="Kuwata A."/>
            <person name="Ogata H."/>
        </authorList>
    </citation>
    <scope>NUCLEOTIDE SEQUENCE [LARGE SCALE GENOMIC DNA]</scope>
    <source>
        <strain evidence="6">NIES 3700</strain>
    </source>
</reference>
<dbReference type="Proteomes" id="UP001165122">
    <property type="component" value="Unassembled WGS sequence"/>
</dbReference>
<feature type="compositionally biased region" description="Low complexity" evidence="1">
    <location>
        <begin position="253"/>
        <end position="266"/>
    </location>
</feature>
<feature type="compositionally biased region" description="Low complexity" evidence="1">
    <location>
        <begin position="475"/>
        <end position="487"/>
    </location>
</feature>
<feature type="domain" description="PDZ" evidence="4">
    <location>
        <begin position="656"/>
        <end position="727"/>
    </location>
</feature>
<keyword evidence="2" id="KW-0812">Transmembrane</keyword>
<feature type="compositionally biased region" description="Low complexity" evidence="1">
    <location>
        <begin position="589"/>
        <end position="601"/>
    </location>
</feature>
<feature type="compositionally biased region" description="Polar residues" evidence="1">
    <location>
        <begin position="267"/>
        <end position="276"/>
    </location>
</feature>
<gene>
    <name evidence="5" type="ORF">TrLO_g4716</name>
</gene>
<feature type="region of interest" description="Disordered" evidence="1">
    <location>
        <begin position="101"/>
        <end position="178"/>
    </location>
</feature>
<dbReference type="Gene3D" id="2.30.42.10">
    <property type="match status" value="1"/>
</dbReference>
<feature type="region of interest" description="Disordered" evidence="1">
    <location>
        <begin position="253"/>
        <end position="317"/>
    </location>
</feature>
<keyword evidence="2" id="KW-1133">Transmembrane helix</keyword>
<keyword evidence="3" id="KW-0732">Signal</keyword>
<organism evidence="5 6">
    <name type="scientific">Triparma laevis f. longispina</name>
    <dbReference type="NCBI Taxonomy" id="1714387"/>
    <lineage>
        <taxon>Eukaryota</taxon>
        <taxon>Sar</taxon>
        <taxon>Stramenopiles</taxon>
        <taxon>Ochrophyta</taxon>
        <taxon>Bolidophyceae</taxon>
        <taxon>Parmales</taxon>
        <taxon>Triparmaceae</taxon>
        <taxon>Triparma</taxon>
    </lineage>
</organism>
<accession>A0A9W7KRG4</accession>
<comment type="caution">
    <text evidence="5">The sequence shown here is derived from an EMBL/GenBank/DDBJ whole genome shotgun (WGS) entry which is preliminary data.</text>
</comment>
<dbReference type="SUPFAM" id="SSF50156">
    <property type="entry name" value="PDZ domain-like"/>
    <property type="match status" value="1"/>
</dbReference>
<dbReference type="EMBL" id="BRXW01000131">
    <property type="protein sequence ID" value="GMI08931.1"/>
    <property type="molecule type" value="Genomic_DNA"/>
</dbReference>
<feature type="transmembrane region" description="Helical" evidence="2">
    <location>
        <begin position="503"/>
        <end position="523"/>
    </location>
</feature>
<name>A0A9W7KRG4_9STRA</name>
<feature type="chain" id="PRO_5040833651" description="PDZ domain-containing protein" evidence="3">
    <location>
        <begin position="25"/>
        <end position="728"/>
    </location>
</feature>